<proteinExistence type="predicted"/>
<dbReference type="Pfam" id="PF00326">
    <property type="entry name" value="Peptidase_S9"/>
    <property type="match status" value="1"/>
</dbReference>
<dbReference type="KEGG" id="elq:Ga0102493_112629"/>
<dbReference type="AlphaFoldDB" id="A0A074MV18"/>
<feature type="signal peptide" evidence="2">
    <location>
        <begin position="1"/>
        <end position="28"/>
    </location>
</feature>
<dbReference type="GO" id="GO:0004252">
    <property type="term" value="F:serine-type endopeptidase activity"/>
    <property type="evidence" value="ECO:0007669"/>
    <property type="project" value="TreeGrafter"/>
</dbReference>
<protein>
    <submittedName>
        <fullName evidence="4">Peptidase S9</fullName>
    </submittedName>
</protein>
<dbReference type="PANTHER" id="PTHR42776:SF27">
    <property type="entry name" value="DIPEPTIDYL PEPTIDASE FAMILY MEMBER 6"/>
    <property type="match status" value="1"/>
</dbReference>
<dbReference type="SUPFAM" id="SSF82171">
    <property type="entry name" value="DPP6 N-terminal domain-like"/>
    <property type="match status" value="1"/>
</dbReference>
<dbReference type="InterPro" id="IPR029058">
    <property type="entry name" value="AB_hydrolase_fold"/>
</dbReference>
<dbReference type="SUPFAM" id="SSF53474">
    <property type="entry name" value="alpha/beta-Hydrolases"/>
    <property type="match status" value="1"/>
</dbReference>
<dbReference type="PATRIC" id="fig|39960.10.peg.1726"/>
<reference evidence="4 5" key="1">
    <citation type="submission" date="2014-04" db="EMBL/GenBank/DDBJ databases">
        <title>A comprehensive comparison of genomes of Erythrobacter spp. Strains.</title>
        <authorList>
            <person name="Zheng Q."/>
        </authorList>
    </citation>
    <scope>NUCLEOTIDE SEQUENCE [LARGE SCALE GENOMIC DNA]</scope>
    <source>
        <strain evidence="4 5">DSM 8509</strain>
    </source>
</reference>
<dbReference type="InterPro" id="IPR001375">
    <property type="entry name" value="Peptidase_S9_cat"/>
</dbReference>
<dbReference type="GO" id="GO:0006508">
    <property type="term" value="P:proteolysis"/>
    <property type="evidence" value="ECO:0007669"/>
    <property type="project" value="InterPro"/>
</dbReference>
<dbReference type="OrthoDB" id="1094230at2"/>
<keyword evidence="5" id="KW-1185">Reference proteome</keyword>
<comment type="caution">
    <text evidence="4">The sequence shown here is derived from an EMBL/GenBank/DDBJ whole genome shotgun (WGS) entry which is preliminary data.</text>
</comment>
<evidence type="ECO:0000256" key="1">
    <source>
        <dbReference type="ARBA" id="ARBA00022801"/>
    </source>
</evidence>
<dbReference type="EMBL" id="JMIX01000003">
    <property type="protein sequence ID" value="KEO98876.1"/>
    <property type="molecule type" value="Genomic_DNA"/>
</dbReference>
<gene>
    <name evidence="4" type="ORF">EH32_07155</name>
</gene>
<evidence type="ECO:0000259" key="3">
    <source>
        <dbReference type="Pfam" id="PF00326"/>
    </source>
</evidence>
<feature type="domain" description="Peptidase S9 prolyl oligopeptidase catalytic" evidence="3">
    <location>
        <begin position="470"/>
        <end position="675"/>
    </location>
</feature>
<dbReference type="RefSeq" id="WP_034901308.1">
    <property type="nucleotide sequence ID" value="NZ_CP017057.1"/>
</dbReference>
<feature type="chain" id="PRO_5001697456" evidence="2">
    <location>
        <begin position="29"/>
        <end position="677"/>
    </location>
</feature>
<accession>A0A074MV18</accession>
<name>A0A074MV18_9SPHN</name>
<dbReference type="PANTHER" id="PTHR42776">
    <property type="entry name" value="SERINE PEPTIDASE S9 FAMILY MEMBER"/>
    <property type="match status" value="1"/>
</dbReference>
<evidence type="ECO:0000313" key="5">
    <source>
        <dbReference type="Proteomes" id="UP000027866"/>
    </source>
</evidence>
<organism evidence="4 5">
    <name type="scientific">Erythrobacter litoralis</name>
    <dbReference type="NCBI Taxonomy" id="39960"/>
    <lineage>
        <taxon>Bacteria</taxon>
        <taxon>Pseudomonadati</taxon>
        <taxon>Pseudomonadota</taxon>
        <taxon>Alphaproteobacteria</taxon>
        <taxon>Sphingomonadales</taxon>
        <taxon>Erythrobacteraceae</taxon>
        <taxon>Erythrobacter/Porphyrobacter group</taxon>
        <taxon>Erythrobacter</taxon>
    </lineage>
</organism>
<evidence type="ECO:0000313" key="4">
    <source>
        <dbReference type="EMBL" id="KEO98876.1"/>
    </source>
</evidence>
<evidence type="ECO:0000256" key="2">
    <source>
        <dbReference type="SAM" id="SignalP"/>
    </source>
</evidence>
<keyword evidence="1" id="KW-0378">Hydrolase</keyword>
<dbReference type="Proteomes" id="UP000027866">
    <property type="component" value="Unassembled WGS sequence"/>
</dbReference>
<keyword evidence="2" id="KW-0732">Signal</keyword>
<dbReference type="Gene3D" id="3.40.50.1820">
    <property type="entry name" value="alpha/beta hydrolase"/>
    <property type="match status" value="1"/>
</dbReference>
<sequence length="677" mass="73101">MKSLVKGLSGLLAGAALCALAVPTSAQGAPTAPAGAKDDLDKTAERFGIRASVLDISLSPSGRKLAWIATGPNHTEVLRVYDLDSDAGIQTIAGNSEIIADLARCEWATEVRIVCQVHGMAKTGDGLLLPFTRMFAIDEDGSEIDQLTERQDWSAIGFNQDGGNIVALDVAGEPGQILMTREWIKEVEINTRLANDKEGLGVDRIDVESGKRKVEEQPDDGAVSYLADENGAVRFKTRGLFDGRGYDTGERVHMVRRKGESSWETLEGVTLGGAAVPGFSPVAVDGERDVLFAYVSINGYRALIEIPLSGAPQAKILAARDDVDVDGLIRIGRQRRVVGVSYATEKRDVEYFDEELAEFAAALAKALPNQPLIDIAGASADESRLLVIASSDTDPGTIYLYDKASRQLEELLALREFLVGVQMGRMQPVTFPAADGTEIPGYLTLPAGSDGKGLPAIVLPHGGPAARDYWGFDWLVQFFTARGYGVLQPNYRGSAGYGEAWFGRNGYQAWDVAIGDVNDAGRWLVEQGIADPERLAIVGWSYGGYAALQSQVVDPDLFRAVVAIAPVTDLEFLRDEARRYTGFRARDDQLGNGPHIAAGSPQRHADRFKAPVALFHGTLDGNVSVRHSRAMADALRDLGKPVSYTEFEDLEHSIDDSRARAEMLTEIDRFLSGAFAG</sequence>